<evidence type="ECO:0000313" key="5">
    <source>
        <dbReference type="Proteomes" id="UP000791080"/>
    </source>
</evidence>
<evidence type="ECO:0000313" key="4">
    <source>
        <dbReference type="EMBL" id="MCP2332707.1"/>
    </source>
</evidence>
<keyword evidence="2" id="KW-0812">Transmembrane</keyword>
<evidence type="ECO:0000256" key="1">
    <source>
        <dbReference type="SAM" id="MobiDB-lite"/>
    </source>
</evidence>
<reference evidence="4 5" key="1">
    <citation type="submission" date="2022-06" db="EMBL/GenBank/DDBJ databases">
        <title>Genomic Encyclopedia of Type Strains, Phase I: the one thousand microbial genomes (KMG-I) project.</title>
        <authorList>
            <person name="Kyrpides N."/>
        </authorList>
    </citation>
    <scope>NUCLEOTIDE SEQUENCE [LARGE SCALE GENOMIC DNA]</scope>
    <source>
        <strain evidence="4 5">DSM 43889</strain>
    </source>
</reference>
<comment type="caution">
    <text evidence="4">The sequence shown here is derived from an EMBL/GenBank/DDBJ whole genome shotgun (WGS) entry which is preliminary data.</text>
</comment>
<keyword evidence="2" id="KW-1133">Transmembrane helix</keyword>
<sequence length="403" mass="40581">MAAARERPVARAPREEVAVSAERGAVTVEAALAIGSLAVVLALAIGALAVMVAQLRCQDAAGIAARLAARGEQGRAEVAVRRVAPVGASLTLRVQGDEIEALVEAAPLGGLVPPVKVTARAYAVAEPDVPTGRPAGPPPTPRPEQASAPDTAAPPSSTPPVTPRAAGSGRDFPVSSRAGSEPHELHPAWVRNSPGAGRRGRRGADRWGSPSPHLGTRPRGVRSVPPDVRRAGAVGGVATHALRAGPKAAGERSPPGTSRRAASRTGRPRIGSRGGEPALSGLSPGSGAPSLEGGFATILSTVLLAVLVIALALGVALGVVSLTRQRAVTAAELAALAAATRALEGDPNACGGAELIATRMDTVLVSCEPGIADYRVEVRAEAPGFEFLGAVHARARSGVLVAR</sequence>
<feature type="transmembrane region" description="Helical" evidence="2">
    <location>
        <begin position="30"/>
        <end position="53"/>
    </location>
</feature>
<gene>
    <name evidence="4" type="ORF">G443_002977</name>
</gene>
<proteinExistence type="predicted"/>
<dbReference type="Proteomes" id="UP000791080">
    <property type="component" value="Unassembled WGS sequence"/>
</dbReference>
<name>A0ABT1JJN3_ACTCY</name>
<dbReference type="NCBIfam" id="TIGR03816">
    <property type="entry name" value="tadE_like_DECH"/>
    <property type="match status" value="1"/>
</dbReference>
<feature type="transmembrane region" description="Helical" evidence="2">
    <location>
        <begin position="295"/>
        <end position="320"/>
    </location>
</feature>
<dbReference type="InterPro" id="IPR049790">
    <property type="entry name" value="Rv3655c/TadE"/>
</dbReference>
<feature type="compositionally biased region" description="Low complexity" evidence="1">
    <location>
        <begin position="275"/>
        <end position="285"/>
    </location>
</feature>
<feature type="compositionally biased region" description="Low complexity" evidence="1">
    <location>
        <begin position="146"/>
        <end position="155"/>
    </location>
</feature>
<dbReference type="Pfam" id="PF13400">
    <property type="entry name" value="Tad"/>
    <property type="match status" value="1"/>
</dbReference>
<dbReference type="EMBL" id="AUBJ02000001">
    <property type="protein sequence ID" value="MCP2332707.1"/>
    <property type="molecule type" value="Genomic_DNA"/>
</dbReference>
<evidence type="ECO:0000259" key="3">
    <source>
        <dbReference type="Pfam" id="PF13400"/>
    </source>
</evidence>
<dbReference type="NCBIfam" id="NF041390">
    <property type="entry name" value="TadE_Rv3655c"/>
    <property type="match status" value="1"/>
</dbReference>
<keyword evidence="5" id="KW-1185">Reference proteome</keyword>
<feature type="region of interest" description="Disordered" evidence="1">
    <location>
        <begin position="126"/>
        <end position="285"/>
    </location>
</feature>
<accession>A0ABT1JJN3</accession>
<organism evidence="4 5">
    <name type="scientific">Actinoalloteichus caeruleus DSM 43889</name>
    <dbReference type="NCBI Taxonomy" id="1120930"/>
    <lineage>
        <taxon>Bacteria</taxon>
        <taxon>Bacillati</taxon>
        <taxon>Actinomycetota</taxon>
        <taxon>Actinomycetes</taxon>
        <taxon>Pseudonocardiales</taxon>
        <taxon>Pseudonocardiaceae</taxon>
        <taxon>Actinoalloteichus</taxon>
        <taxon>Actinoalloteichus cyanogriseus</taxon>
    </lineage>
</organism>
<feature type="domain" description="Putative Flp pilus-assembly TadG-like N-terminal" evidence="3">
    <location>
        <begin position="294"/>
        <end position="340"/>
    </location>
</feature>
<dbReference type="InterPro" id="IPR021202">
    <property type="entry name" value="Rv3654c-like"/>
</dbReference>
<evidence type="ECO:0000256" key="2">
    <source>
        <dbReference type="SAM" id="Phobius"/>
    </source>
</evidence>
<protein>
    <submittedName>
        <fullName evidence="4">Helicase/secretion neighborhood TadE-like protein</fullName>
    </submittedName>
</protein>
<keyword evidence="2" id="KW-0472">Membrane</keyword>
<dbReference type="InterPro" id="IPR028087">
    <property type="entry name" value="Tad_N"/>
</dbReference>